<sequence>MKIVPYGLAPWKTQLNSMGSSASKSITENKEKNMEFTKRICSKFRVPLVNDMLFHKGECAAPKTSGAEDPIP</sequence>
<dbReference type="RefSeq" id="XP_009171996.1">
    <property type="nucleotide sequence ID" value="XM_009173732.1"/>
</dbReference>
<proteinExistence type="predicted"/>
<dbReference type="CTD" id="20322217"/>
<dbReference type="AlphaFoldDB" id="A0A074ZAE4"/>
<organism evidence="1 2">
    <name type="scientific">Opisthorchis viverrini</name>
    <name type="common">Southeast Asian liver fluke</name>
    <dbReference type="NCBI Taxonomy" id="6198"/>
    <lineage>
        <taxon>Eukaryota</taxon>
        <taxon>Metazoa</taxon>
        <taxon>Spiralia</taxon>
        <taxon>Lophotrochozoa</taxon>
        <taxon>Platyhelminthes</taxon>
        <taxon>Trematoda</taxon>
        <taxon>Digenea</taxon>
        <taxon>Opisthorchiida</taxon>
        <taxon>Opisthorchiata</taxon>
        <taxon>Opisthorchiidae</taxon>
        <taxon>Opisthorchis</taxon>
    </lineage>
</organism>
<evidence type="ECO:0000313" key="2">
    <source>
        <dbReference type="Proteomes" id="UP000054324"/>
    </source>
</evidence>
<name>A0A074ZAE4_OPIVI</name>
<evidence type="ECO:0000313" key="1">
    <source>
        <dbReference type="EMBL" id="KER24246.1"/>
    </source>
</evidence>
<protein>
    <submittedName>
        <fullName evidence="1">Uncharacterized protein</fullName>
    </submittedName>
</protein>
<accession>A0A074ZAE4</accession>
<reference evidence="1 2" key="1">
    <citation type="submission" date="2013-11" db="EMBL/GenBank/DDBJ databases">
        <title>Opisthorchis viverrini - life in the bile duct.</title>
        <authorList>
            <person name="Young N.D."/>
            <person name="Nagarajan N."/>
            <person name="Lin S.J."/>
            <person name="Korhonen P.K."/>
            <person name="Jex A.R."/>
            <person name="Hall R.S."/>
            <person name="Safavi-Hemami H."/>
            <person name="Kaewkong W."/>
            <person name="Bertrand D."/>
            <person name="Gao S."/>
            <person name="Seet Q."/>
            <person name="Wongkham S."/>
            <person name="Teh B.T."/>
            <person name="Wongkham C."/>
            <person name="Intapan P.M."/>
            <person name="Maleewong W."/>
            <person name="Yang X."/>
            <person name="Hu M."/>
            <person name="Wang Z."/>
            <person name="Hofmann A."/>
            <person name="Sternberg P.W."/>
            <person name="Tan P."/>
            <person name="Wang J."/>
            <person name="Gasser R.B."/>
        </authorList>
    </citation>
    <scope>NUCLEOTIDE SEQUENCE [LARGE SCALE GENOMIC DNA]</scope>
</reference>
<keyword evidence="2" id="KW-1185">Reference proteome</keyword>
<dbReference type="EMBL" id="KL596817">
    <property type="protein sequence ID" value="KER24246.1"/>
    <property type="molecule type" value="Genomic_DNA"/>
</dbReference>
<dbReference type="Proteomes" id="UP000054324">
    <property type="component" value="Unassembled WGS sequence"/>
</dbReference>
<dbReference type="GeneID" id="20322217"/>
<dbReference type="KEGG" id="ovi:T265_08038"/>
<gene>
    <name evidence="1" type="ORF">T265_08038</name>
</gene>